<reference evidence="4" key="1">
    <citation type="submission" date="2025-08" db="UniProtKB">
        <authorList>
            <consortium name="RefSeq"/>
        </authorList>
    </citation>
    <scope>IDENTIFICATION</scope>
</reference>
<name>A0A9W3APP6_BIOGL</name>
<sequence>MCVYGEDFMECPSVPIRKFHEKSIYNKDKRKVHFTFSDGAELIEEYDVNTDELLLRKWRKKGTLGNVGKWEIEVGEQSSSLNFEIDGLVESNANPVFIRKDTKSHFQWRIRNLPYPLENYKIVTKPQEGQIVLSTVNKKYFKMFGVPDLTRYGLPLQQDVIEMAHANNTLIISYKKPAAYVEFEKRLLQEIKRLKASKDGDVDCATS</sequence>
<proteinExistence type="inferred from homology"/>
<dbReference type="PANTHER" id="PTHR31921:SF1">
    <property type="entry name" value="PROTEIN DPCD"/>
    <property type="match status" value="1"/>
</dbReference>
<dbReference type="PANTHER" id="PTHR31921">
    <property type="entry name" value="PROTEIN DPCD"/>
    <property type="match status" value="1"/>
</dbReference>
<dbReference type="OrthoDB" id="10256139at2759"/>
<organism evidence="3 4">
    <name type="scientific">Biomphalaria glabrata</name>
    <name type="common">Bloodfluke planorb</name>
    <name type="synonym">Freshwater snail</name>
    <dbReference type="NCBI Taxonomy" id="6526"/>
    <lineage>
        <taxon>Eukaryota</taxon>
        <taxon>Metazoa</taxon>
        <taxon>Spiralia</taxon>
        <taxon>Lophotrochozoa</taxon>
        <taxon>Mollusca</taxon>
        <taxon>Gastropoda</taxon>
        <taxon>Heterobranchia</taxon>
        <taxon>Euthyneura</taxon>
        <taxon>Panpulmonata</taxon>
        <taxon>Hygrophila</taxon>
        <taxon>Lymnaeoidea</taxon>
        <taxon>Planorbidae</taxon>
        <taxon>Biomphalaria</taxon>
    </lineage>
</organism>
<evidence type="ECO:0000313" key="3">
    <source>
        <dbReference type="Proteomes" id="UP001165740"/>
    </source>
</evidence>
<dbReference type="Pfam" id="PF14913">
    <property type="entry name" value="DPCD"/>
    <property type="match status" value="1"/>
</dbReference>
<dbReference type="PRINTS" id="PR02065">
    <property type="entry name" value="PROTEINDPCD"/>
</dbReference>
<dbReference type="RefSeq" id="XP_055889068.1">
    <property type="nucleotide sequence ID" value="XM_056033093.1"/>
</dbReference>
<dbReference type="GeneID" id="106079111"/>
<evidence type="ECO:0000313" key="4">
    <source>
        <dbReference type="RefSeq" id="XP_055889068.1"/>
    </source>
</evidence>
<evidence type="ECO:0000256" key="1">
    <source>
        <dbReference type="ARBA" id="ARBA00010597"/>
    </source>
</evidence>
<evidence type="ECO:0000256" key="2">
    <source>
        <dbReference type="ARBA" id="ARBA00020330"/>
    </source>
</evidence>
<gene>
    <name evidence="4" type="primary">LOC106079111</name>
</gene>
<accession>A0A9W3APP6</accession>
<comment type="similarity">
    <text evidence="1">Belongs to the DPCD family.</text>
</comment>
<dbReference type="AlphaFoldDB" id="A0A9W3APP6"/>
<protein>
    <recommendedName>
        <fullName evidence="2">Protein DPCD</fullName>
    </recommendedName>
</protein>
<dbReference type="Proteomes" id="UP001165740">
    <property type="component" value="Chromosome 1"/>
</dbReference>
<keyword evidence="3" id="KW-1185">Reference proteome</keyword>
<dbReference type="InterPro" id="IPR026224">
    <property type="entry name" value="DPCD"/>
</dbReference>